<feature type="domain" description="4Fe-4S ferredoxin-type" evidence="7">
    <location>
        <begin position="347"/>
        <end position="375"/>
    </location>
</feature>
<keyword evidence="3" id="KW-0004">4Fe-4S</keyword>
<evidence type="ECO:0000256" key="5">
    <source>
        <dbReference type="ARBA" id="ARBA00023004"/>
    </source>
</evidence>
<reference evidence="8" key="1">
    <citation type="submission" date="2020-08" db="EMBL/GenBank/DDBJ databases">
        <title>Genome public.</title>
        <authorList>
            <person name="Liu C."/>
            <person name="Sun Q."/>
        </authorList>
    </citation>
    <scope>NUCLEOTIDE SEQUENCE</scope>
    <source>
        <strain evidence="8">NSJ-31</strain>
    </source>
</reference>
<keyword evidence="4" id="KW-0479">Metal-binding</keyword>
<dbReference type="InterPro" id="IPR050157">
    <property type="entry name" value="PSI_iron-sulfur_center"/>
</dbReference>
<protein>
    <recommendedName>
        <fullName evidence="2">Ferredoxin</fullName>
    </recommendedName>
</protein>
<dbReference type="InterPro" id="IPR017900">
    <property type="entry name" value="4Fe4S_Fe_S_CS"/>
</dbReference>
<evidence type="ECO:0000256" key="2">
    <source>
        <dbReference type="ARBA" id="ARBA00013529"/>
    </source>
</evidence>
<accession>A0A926DYR5</accession>
<dbReference type="EMBL" id="JACRST010000004">
    <property type="protein sequence ID" value="MBC8546282.1"/>
    <property type="molecule type" value="Genomic_DNA"/>
</dbReference>
<dbReference type="SUPFAM" id="SSF54862">
    <property type="entry name" value="4Fe-4S ferredoxins"/>
    <property type="match status" value="1"/>
</dbReference>
<dbReference type="Pfam" id="PF13237">
    <property type="entry name" value="Fer4_10"/>
    <property type="match status" value="1"/>
</dbReference>
<evidence type="ECO:0000256" key="4">
    <source>
        <dbReference type="ARBA" id="ARBA00022723"/>
    </source>
</evidence>
<dbReference type="InterPro" id="IPR007160">
    <property type="entry name" value="DUF362"/>
</dbReference>
<dbReference type="RefSeq" id="WP_249282431.1">
    <property type="nucleotide sequence ID" value="NZ_JACRST010000004.1"/>
</dbReference>
<evidence type="ECO:0000256" key="1">
    <source>
        <dbReference type="ARBA" id="ARBA00003532"/>
    </source>
</evidence>
<dbReference type="Proteomes" id="UP000653127">
    <property type="component" value="Unassembled WGS sequence"/>
</dbReference>
<evidence type="ECO:0000256" key="6">
    <source>
        <dbReference type="ARBA" id="ARBA00023014"/>
    </source>
</evidence>
<feature type="domain" description="4Fe-4S ferredoxin-type" evidence="7">
    <location>
        <begin position="317"/>
        <end position="346"/>
    </location>
</feature>
<evidence type="ECO:0000259" key="7">
    <source>
        <dbReference type="PROSITE" id="PS51379"/>
    </source>
</evidence>
<keyword evidence="9" id="KW-1185">Reference proteome</keyword>
<evidence type="ECO:0000256" key="3">
    <source>
        <dbReference type="ARBA" id="ARBA00022485"/>
    </source>
</evidence>
<dbReference type="PROSITE" id="PS51379">
    <property type="entry name" value="4FE4S_FER_2"/>
    <property type="match status" value="2"/>
</dbReference>
<gene>
    <name evidence="8" type="ORF">H8711_04940</name>
</gene>
<dbReference type="PANTHER" id="PTHR24960:SF76">
    <property type="entry name" value="4FE-4S FERREDOXIN-TYPE DOMAIN-CONTAINING PROTEIN"/>
    <property type="match status" value="1"/>
</dbReference>
<organism evidence="8 9">
    <name type="scientific">Ligaoa zhengdingensis</name>
    <dbReference type="NCBI Taxonomy" id="2763658"/>
    <lineage>
        <taxon>Bacteria</taxon>
        <taxon>Bacillati</taxon>
        <taxon>Bacillota</taxon>
        <taxon>Clostridia</taxon>
        <taxon>Eubacteriales</taxon>
        <taxon>Oscillospiraceae</taxon>
        <taxon>Ligaoa</taxon>
    </lineage>
</organism>
<dbReference type="PROSITE" id="PS00198">
    <property type="entry name" value="4FE4S_FER_1"/>
    <property type="match status" value="2"/>
</dbReference>
<dbReference type="Pfam" id="PF04015">
    <property type="entry name" value="DUF362"/>
    <property type="match status" value="1"/>
</dbReference>
<comment type="caution">
    <text evidence="8">The sequence shown here is derived from an EMBL/GenBank/DDBJ whole genome shotgun (WGS) entry which is preliminary data.</text>
</comment>
<evidence type="ECO:0000313" key="8">
    <source>
        <dbReference type="EMBL" id="MBC8546282.1"/>
    </source>
</evidence>
<dbReference type="Gene3D" id="3.30.70.20">
    <property type="match status" value="1"/>
</dbReference>
<keyword evidence="6" id="KW-0411">Iron-sulfur</keyword>
<comment type="function">
    <text evidence="1">Ferredoxins are iron-sulfur proteins that transfer electrons in a wide variety of metabolic reactions.</text>
</comment>
<dbReference type="AlphaFoldDB" id="A0A926DYR5"/>
<sequence length="380" mass="41222">MTRVSILSTTEYNPALLDSAVEQHIRLLGLDRLLRPGLRVTLKPNLLLRRSPEEATTTHPELVAAVVRALKRRGVTRITIADSPGGPYLSSLLAGIYKASGMAAVTEAEGITCNLEVGWQEVPAQNARQVSSFNLIDPVADADLVINLCKLKTHCMTGLSGAVKNLFGCVPGLQKPEFHYRFKNPEEFCGMLVDLCETVRPAVTFVDAVVAMEGDGPSGGSPRPVGLTLCAENPYALDVALCRLIGMPEERALTVKAARTRGLAPALSELELVGEPERLAPVEGFRMPAVKSVDFNTRLPRFIRRPADWFAGRFLTPRPAIRTAGCIGCGKCAESCPAHTIAVSGGKAHIDYTNCIRCYCCHEMCPVKAIDIRRSGLFYH</sequence>
<evidence type="ECO:0000313" key="9">
    <source>
        <dbReference type="Proteomes" id="UP000653127"/>
    </source>
</evidence>
<keyword evidence="5" id="KW-0408">Iron</keyword>
<dbReference type="PANTHER" id="PTHR24960">
    <property type="entry name" value="PHOTOSYSTEM I IRON-SULFUR CENTER-RELATED"/>
    <property type="match status" value="1"/>
</dbReference>
<dbReference type="GO" id="GO:0051539">
    <property type="term" value="F:4 iron, 4 sulfur cluster binding"/>
    <property type="evidence" value="ECO:0007669"/>
    <property type="project" value="UniProtKB-KW"/>
</dbReference>
<proteinExistence type="predicted"/>
<dbReference type="InterPro" id="IPR017896">
    <property type="entry name" value="4Fe4S_Fe-S-bd"/>
</dbReference>
<dbReference type="GO" id="GO:0046872">
    <property type="term" value="F:metal ion binding"/>
    <property type="evidence" value="ECO:0007669"/>
    <property type="project" value="UniProtKB-KW"/>
</dbReference>
<name>A0A926DYR5_9FIRM</name>